<reference evidence="11 12" key="1">
    <citation type="journal article" date="2008" name="Nature">
        <title>The genome of the model beetle and pest Tribolium castaneum.</title>
        <authorList>
            <consortium name="Tribolium Genome Sequencing Consortium"/>
            <person name="Richards S."/>
            <person name="Gibbs R.A."/>
            <person name="Weinstock G.M."/>
            <person name="Brown S.J."/>
            <person name="Denell R."/>
            <person name="Beeman R.W."/>
            <person name="Gibbs R."/>
            <person name="Beeman R.W."/>
            <person name="Brown S.J."/>
            <person name="Bucher G."/>
            <person name="Friedrich M."/>
            <person name="Grimmelikhuijzen C.J."/>
            <person name="Klingler M."/>
            <person name="Lorenzen M."/>
            <person name="Richards S."/>
            <person name="Roth S."/>
            <person name="Schroder R."/>
            <person name="Tautz D."/>
            <person name="Zdobnov E.M."/>
            <person name="Muzny D."/>
            <person name="Gibbs R.A."/>
            <person name="Weinstock G.M."/>
            <person name="Attaway T."/>
            <person name="Bell S."/>
            <person name="Buhay C.J."/>
            <person name="Chandrabose M.N."/>
            <person name="Chavez D."/>
            <person name="Clerk-Blankenburg K.P."/>
            <person name="Cree A."/>
            <person name="Dao M."/>
            <person name="Davis C."/>
            <person name="Chacko J."/>
            <person name="Dinh H."/>
            <person name="Dugan-Rocha S."/>
            <person name="Fowler G."/>
            <person name="Garner T.T."/>
            <person name="Garnes J."/>
            <person name="Gnirke A."/>
            <person name="Hawes A."/>
            <person name="Hernandez J."/>
            <person name="Hines S."/>
            <person name="Holder M."/>
            <person name="Hume J."/>
            <person name="Jhangiani S.N."/>
            <person name="Joshi V."/>
            <person name="Khan Z.M."/>
            <person name="Jackson L."/>
            <person name="Kovar C."/>
            <person name="Kowis A."/>
            <person name="Lee S."/>
            <person name="Lewis L.R."/>
            <person name="Margolis J."/>
            <person name="Morgan M."/>
            <person name="Nazareth L.V."/>
            <person name="Nguyen N."/>
            <person name="Okwuonu G."/>
            <person name="Parker D."/>
            <person name="Richards S."/>
            <person name="Ruiz S.J."/>
            <person name="Santibanez J."/>
            <person name="Savard J."/>
            <person name="Scherer S.E."/>
            <person name="Schneider B."/>
            <person name="Sodergren E."/>
            <person name="Tautz D."/>
            <person name="Vattahil S."/>
            <person name="Villasana D."/>
            <person name="White C.S."/>
            <person name="Wright R."/>
            <person name="Park Y."/>
            <person name="Beeman R.W."/>
            <person name="Lord J."/>
            <person name="Oppert B."/>
            <person name="Lorenzen M."/>
            <person name="Brown S."/>
            <person name="Wang L."/>
            <person name="Savard J."/>
            <person name="Tautz D."/>
            <person name="Richards S."/>
            <person name="Weinstock G."/>
            <person name="Gibbs R.A."/>
            <person name="Liu Y."/>
            <person name="Worley K."/>
            <person name="Weinstock G."/>
            <person name="Elsik C.G."/>
            <person name="Reese J.T."/>
            <person name="Elhaik E."/>
            <person name="Landan G."/>
            <person name="Graur D."/>
            <person name="Arensburger P."/>
            <person name="Atkinson P."/>
            <person name="Beeman R.W."/>
            <person name="Beidler J."/>
            <person name="Brown S.J."/>
            <person name="Demuth J.P."/>
            <person name="Drury D.W."/>
            <person name="Du Y.Z."/>
            <person name="Fujiwara H."/>
            <person name="Lorenzen M."/>
            <person name="Maselli V."/>
            <person name="Osanai M."/>
            <person name="Park Y."/>
            <person name="Robertson H.M."/>
            <person name="Tu Z."/>
            <person name="Wang J.J."/>
            <person name="Wang S."/>
            <person name="Richards S."/>
            <person name="Song H."/>
            <person name="Zhang L."/>
            <person name="Sodergren E."/>
            <person name="Werner D."/>
            <person name="Stanke M."/>
            <person name="Morgenstern B."/>
            <person name="Solovyev V."/>
            <person name="Kosarev P."/>
            <person name="Brown G."/>
            <person name="Chen H.C."/>
            <person name="Ermolaeva O."/>
            <person name="Hlavina W."/>
            <person name="Kapustin Y."/>
            <person name="Kiryutin B."/>
            <person name="Kitts P."/>
            <person name="Maglott D."/>
            <person name="Pruitt K."/>
            <person name="Sapojnikov V."/>
            <person name="Souvorov A."/>
            <person name="Mackey A.J."/>
            <person name="Waterhouse R.M."/>
            <person name="Wyder S."/>
            <person name="Zdobnov E.M."/>
            <person name="Zdobnov E.M."/>
            <person name="Wyder S."/>
            <person name="Kriventseva E.V."/>
            <person name="Kadowaki T."/>
            <person name="Bork P."/>
            <person name="Aranda M."/>
            <person name="Bao R."/>
            <person name="Beermann A."/>
            <person name="Berns N."/>
            <person name="Bolognesi R."/>
            <person name="Bonneton F."/>
            <person name="Bopp D."/>
            <person name="Brown S.J."/>
            <person name="Bucher G."/>
            <person name="Butts T."/>
            <person name="Chaumot A."/>
            <person name="Denell R.E."/>
            <person name="Ferrier D.E."/>
            <person name="Friedrich M."/>
            <person name="Gordon C.M."/>
            <person name="Jindra M."/>
            <person name="Klingler M."/>
            <person name="Lan Q."/>
            <person name="Lattorff H.M."/>
            <person name="Laudet V."/>
            <person name="von Levetsow C."/>
            <person name="Liu Z."/>
            <person name="Lutz R."/>
            <person name="Lynch J.A."/>
            <person name="da Fonseca R.N."/>
            <person name="Posnien N."/>
            <person name="Reuter R."/>
            <person name="Roth S."/>
            <person name="Savard J."/>
            <person name="Schinko J.B."/>
            <person name="Schmitt C."/>
            <person name="Schoppmeier M."/>
            <person name="Schroder R."/>
            <person name="Shippy T.D."/>
            <person name="Simonnet F."/>
            <person name="Marques-Souza H."/>
            <person name="Tautz D."/>
            <person name="Tomoyasu Y."/>
            <person name="Trauner J."/>
            <person name="Van der Zee M."/>
            <person name="Vervoort M."/>
            <person name="Wittkopp N."/>
            <person name="Wimmer E.A."/>
            <person name="Yang X."/>
            <person name="Jones A.K."/>
            <person name="Sattelle D.B."/>
            <person name="Ebert P.R."/>
            <person name="Nelson D."/>
            <person name="Scott J.G."/>
            <person name="Beeman R.W."/>
            <person name="Muthukrishnan S."/>
            <person name="Kramer K.J."/>
            <person name="Arakane Y."/>
            <person name="Beeman R.W."/>
            <person name="Zhu Q."/>
            <person name="Hogenkamp D."/>
            <person name="Dixit R."/>
            <person name="Oppert B."/>
            <person name="Jiang H."/>
            <person name="Zou Z."/>
            <person name="Marshall J."/>
            <person name="Elpidina E."/>
            <person name="Vinokurov K."/>
            <person name="Oppert C."/>
            <person name="Zou Z."/>
            <person name="Evans J."/>
            <person name="Lu Z."/>
            <person name="Zhao P."/>
            <person name="Sumathipala N."/>
            <person name="Altincicek B."/>
            <person name="Vilcinskas A."/>
            <person name="Williams M."/>
            <person name="Hultmark D."/>
            <person name="Hetru C."/>
            <person name="Jiang H."/>
            <person name="Grimmelikhuijzen C.J."/>
            <person name="Hauser F."/>
            <person name="Cazzamali G."/>
            <person name="Williamson M."/>
            <person name="Park Y."/>
            <person name="Li B."/>
            <person name="Tanaka Y."/>
            <person name="Predel R."/>
            <person name="Neupert S."/>
            <person name="Schachtner J."/>
            <person name="Verleyen P."/>
            <person name="Raible F."/>
            <person name="Bork P."/>
            <person name="Friedrich M."/>
            <person name="Walden K.K."/>
            <person name="Robertson H.M."/>
            <person name="Angeli S."/>
            <person name="Foret S."/>
            <person name="Bucher G."/>
            <person name="Schuetz S."/>
            <person name="Maleszka R."/>
            <person name="Wimmer E.A."/>
            <person name="Beeman R.W."/>
            <person name="Lorenzen M."/>
            <person name="Tomoyasu Y."/>
            <person name="Miller S.C."/>
            <person name="Grossmann D."/>
            <person name="Bucher G."/>
        </authorList>
    </citation>
    <scope>NUCLEOTIDE SEQUENCE [LARGE SCALE GENOMIC DNA]</scope>
    <source>
        <strain evidence="11 12">Georgia GA2</strain>
    </source>
</reference>
<dbReference type="PANTHER" id="PTHR21137:SF35">
    <property type="entry name" value="ODORANT RECEPTOR 19A-RELATED"/>
    <property type="match status" value="1"/>
</dbReference>
<evidence type="ECO:0000313" key="12">
    <source>
        <dbReference type="Proteomes" id="UP000007266"/>
    </source>
</evidence>
<dbReference type="EMBL" id="KQ971374">
    <property type="protein sequence ID" value="EEZ97723.1"/>
    <property type="molecule type" value="Genomic_DNA"/>
</dbReference>
<proteinExistence type="inferred from homology"/>
<evidence type="ECO:0000256" key="5">
    <source>
        <dbReference type="ARBA" id="ARBA00022725"/>
    </source>
</evidence>
<dbReference type="GO" id="GO:0050911">
    <property type="term" value="P:detection of chemical stimulus involved in sensory perception of smell"/>
    <property type="evidence" value="ECO:0000318"/>
    <property type="project" value="GO_Central"/>
</dbReference>
<evidence type="ECO:0000256" key="3">
    <source>
        <dbReference type="ARBA" id="ARBA00022606"/>
    </source>
</evidence>
<evidence type="ECO:0000256" key="8">
    <source>
        <dbReference type="ARBA" id="ARBA00023170"/>
    </source>
</evidence>
<dbReference type="Pfam" id="PF02949">
    <property type="entry name" value="7tm_6"/>
    <property type="match status" value="1"/>
</dbReference>
<dbReference type="HOGENOM" id="CLU_059644_0_0_1"/>
<keyword evidence="4 10" id="KW-0812">Transmembrane</keyword>
<dbReference type="PhylomeDB" id="D6X3G2"/>
<comment type="subcellular location">
    <subcellularLocation>
        <location evidence="1 10">Cell membrane</location>
        <topology evidence="1 10">Multi-pass membrane protein</topology>
    </subcellularLocation>
</comment>
<keyword evidence="9 10" id="KW-0807">Transducer</keyword>
<feature type="transmembrane region" description="Helical" evidence="10">
    <location>
        <begin position="308"/>
        <end position="325"/>
    </location>
</feature>
<gene>
    <name evidence="11" type="primary">Or204</name>
    <name evidence="11" type="synonym">GLEAN_11245</name>
    <name evidence="11" type="ORF">TcasGA2_TC011245</name>
</gene>
<feature type="transmembrane region" description="Helical" evidence="10">
    <location>
        <begin position="143"/>
        <end position="163"/>
    </location>
</feature>
<evidence type="ECO:0000256" key="9">
    <source>
        <dbReference type="ARBA" id="ARBA00023224"/>
    </source>
</evidence>
<dbReference type="GO" id="GO:0005549">
    <property type="term" value="F:odorant binding"/>
    <property type="evidence" value="ECO:0007669"/>
    <property type="project" value="InterPro"/>
</dbReference>
<keyword evidence="3 10" id="KW-0716">Sensory transduction</keyword>
<dbReference type="GO" id="GO:0007165">
    <property type="term" value="P:signal transduction"/>
    <property type="evidence" value="ECO:0007669"/>
    <property type="project" value="UniProtKB-KW"/>
</dbReference>
<evidence type="ECO:0000256" key="1">
    <source>
        <dbReference type="ARBA" id="ARBA00004651"/>
    </source>
</evidence>
<feature type="transmembrane region" description="Helical" evidence="10">
    <location>
        <begin position="354"/>
        <end position="373"/>
    </location>
</feature>
<keyword evidence="2" id="KW-1003">Cell membrane</keyword>
<keyword evidence="6 10" id="KW-1133">Transmembrane helix</keyword>
<evidence type="ECO:0000256" key="4">
    <source>
        <dbReference type="ARBA" id="ARBA00022692"/>
    </source>
</evidence>
<feature type="transmembrane region" description="Helical" evidence="10">
    <location>
        <begin position="188"/>
        <end position="207"/>
    </location>
</feature>
<comment type="similarity">
    <text evidence="10">Belongs to the insect chemoreceptor superfamily. Heteromeric odorant receptor channel (TC 1.A.69) family.</text>
</comment>
<dbReference type="AlphaFoldDB" id="D6X3G2"/>
<dbReference type="InterPro" id="IPR004117">
    <property type="entry name" value="7tm6_olfct_rcpt"/>
</dbReference>
<keyword evidence="8 10" id="KW-0675">Receptor</keyword>
<protein>
    <recommendedName>
        <fullName evidence="10">Odorant receptor</fullName>
    </recommendedName>
</protein>
<comment type="caution">
    <text evidence="10">Lacks conserved residue(s) required for the propagation of feature annotation.</text>
</comment>
<keyword evidence="7 10" id="KW-0472">Membrane</keyword>
<reference evidence="11 12" key="2">
    <citation type="journal article" date="2010" name="Nucleic Acids Res.">
        <title>BeetleBase in 2010: revisions to provide comprehensive genomic information for Tribolium castaneum.</title>
        <authorList>
            <person name="Kim H.S."/>
            <person name="Murphy T."/>
            <person name="Xia J."/>
            <person name="Caragea D."/>
            <person name="Park Y."/>
            <person name="Beeman R.W."/>
            <person name="Lorenzen M.D."/>
            <person name="Butcher S."/>
            <person name="Manak J.R."/>
            <person name="Brown S.J."/>
        </authorList>
    </citation>
    <scope>GENOME REANNOTATION</scope>
    <source>
        <strain evidence="11 12">Georgia GA2</strain>
    </source>
</reference>
<feature type="transmembrane region" description="Helical" evidence="10">
    <location>
        <begin position="272"/>
        <end position="296"/>
    </location>
</feature>
<evidence type="ECO:0000313" key="11">
    <source>
        <dbReference type="EMBL" id="EEZ97723.1"/>
    </source>
</evidence>
<evidence type="ECO:0000256" key="6">
    <source>
        <dbReference type="ARBA" id="ARBA00022989"/>
    </source>
</evidence>
<dbReference type="GO" id="GO:0005886">
    <property type="term" value="C:plasma membrane"/>
    <property type="evidence" value="ECO:0000318"/>
    <property type="project" value="GO_Central"/>
</dbReference>
<name>D6X3G2_TRICA</name>
<dbReference type="GO" id="GO:0004984">
    <property type="term" value="F:olfactory receptor activity"/>
    <property type="evidence" value="ECO:0000318"/>
    <property type="project" value="GO_Central"/>
</dbReference>
<dbReference type="Proteomes" id="UP000007266">
    <property type="component" value="Linkage group 10"/>
</dbReference>
<evidence type="ECO:0000256" key="7">
    <source>
        <dbReference type="ARBA" id="ARBA00023136"/>
    </source>
</evidence>
<keyword evidence="5 10" id="KW-0552">Olfaction</keyword>
<organism evidence="11 12">
    <name type="scientific">Tribolium castaneum</name>
    <name type="common">Red flour beetle</name>
    <dbReference type="NCBI Taxonomy" id="7070"/>
    <lineage>
        <taxon>Eukaryota</taxon>
        <taxon>Metazoa</taxon>
        <taxon>Ecdysozoa</taxon>
        <taxon>Arthropoda</taxon>
        <taxon>Hexapoda</taxon>
        <taxon>Insecta</taxon>
        <taxon>Pterygota</taxon>
        <taxon>Neoptera</taxon>
        <taxon>Endopterygota</taxon>
        <taxon>Coleoptera</taxon>
        <taxon>Polyphaga</taxon>
        <taxon>Cucujiformia</taxon>
        <taxon>Tenebrionidae</taxon>
        <taxon>Tenebrionidae incertae sedis</taxon>
        <taxon>Tribolium</taxon>
    </lineage>
</organism>
<dbReference type="PANTHER" id="PTHR21137">
    <property type="entry name" value="ODORANT RECEPTOR"/>
    <property type="match status" value="1"/>
</dbReference>
<keyword evidence="12" id="KW-1185">Reference proteome</keyword>
<evidence type="ECO:0000256" key="2">
    <source>
        <dbReference type="ARBA" id="ARBA00022475"/>
    </source>
</evidence>
<evidence type="ECO:0000256" key="10">
    <source>
        <dbReference type="RuleBase" id="RU351113"/>
    </source>
</evidence>
<accession>D6X3G2</accession>
<sequence>MTNFFSNFCSPLKNHWAKTKHLFSKFSLSSDQPFIMIKLVCVDIGYHPVAKTINYICLAIHISSFLLEMNYLRLNFSTDLLIKYGCGISAVVYDISTLIVAPMIERPTIGLSEGITTSFWPIDFCGPKVKQLILEDTKKTSKIYYRTLVTIFGFAAVIMLPIWGDQKEWFLCVQVYEHYFGKWAQIPYHIYFLSFMWFAFTSVRLPLMMSYAIKNIRVQVFLVNQKIAKMSKEYEEAKIEDVNYQNRVYKNLRLCISHHVLLKWWLRKLQKIVRFCLPVFVVIGILTESSVVFYLIYNFKKVNLLLKIRFLLLACTTGVIIYFFSEAGQSLYIEVFDSLISCPWYSWNVKNRKVLLIFLTNSLQPMFFSLVGFTIDYRFALTMIRTSFSYAIILYNLSSGSQIASI</sequence>